<sequence length="75" mass="8262">MGSPEPDLRMHNMEQFHGDGSVATVKDHGGARVQPGTPWWGREVEPGAVAVRIEDSYDEAVRHTATAGLRRDDHN</sequence>
<proteinExistence type="predicted"/>
<protein>
    <submittedName>
        <fullName evidence="1">Uncharacterized protein</fullName>
    </submittedName>
</protein>
<keyword evidence="2" id="KW-1185">Reference proteome</keyword>
<reference evidence="1 2" key="1">
    <citation type="submission" date="2024-09" db="EMBL/GenBank/DDBJ databases">
        <title>The Natural Products Discovery Center: Release of the First 8490 Sequenced Strains for Exploring Actinobacteria Biosynthetic Diversity.</title>
        <authorList>
            <person name="Kalkreuter E."/>
            <person name="Kautsar S.A."/>
            <person name="Yang D."/>
            <person name="Bader C.D."/>
            <person name="Teijaro C.N."/>
            <person name="Fluegel L."/>
            <person name="Davis C.M."/>
            <person name="Simpson J.R."/>
            <person name="Lauterbach L."/>
            <person name="Steele A.D."/>
            <person name="Gui C."/>
            <person name="Meng S."/>
            <person name="Li G."/>
            <person name="Viehrig K."/>
            <person name="Ye F."/>
            <person name="Su P."/>
            <person name="Kiefer A.F."/>
            <person name="Nichols A."/>
            <person name="Cepeda A.J."/>
            <person name="Yan W."/>
            <person name="Fan B."/>
            <person name="Jiang Y."/>
            <person name="Adhikari A."/>
            <person name="Zheng C.-J."/>
            <person name="Schuster L."/>
            <person name="Cowan T.M."/>
            <person name="Smanski M.J."/>
            <person name="Chevrette M.G."/>
            <person name="De Carvalho L.P.S."/>
            <person name="Shen B."/>
        </authorList>
    </citation>
    <scope>NUCLEOTIDE SEQUENCE [LARGE SCALE GENOMIC DNA]</scope>
    <source>
        <strain evidence="1 2">NPDC060353</strain>
    </source>
</reference>
<comment type="caution">
    <text evidence="1">The sequence shown here is derived from an EMBL/GenBank/DDBJ whole genome shotgun (WGS) entry which is preliminary data.</text>
</comment>
<gene>
    <name evidence="1" type="ORF">ACFWGY_12690</name>
</gene>
<dbReference type="RefSeq" id="WP_258936050.1">
    <property type="nucleotide sequence ID" value="NZ_JANBBF010000008.1"/>
</dbReference>
<organism evidence="1 2">
    <name type="scientific">Prauserella salsuginis</name>
    <dbReference type="NCBI Taxonomy" id="387889"/>
    <lineage>
        <taxon>Bacteria</taxon>
        <taxon>Bacillati</taxon>
        <taxon>Actinomycetota</taxon>
        <taxon>Actinomycetes</taxon>
        <taxon>Pseudonocardiales</taxon>
        <taxon>Pseudonocardiaceae</taxon>
        <taxon>Prauserella</taxon>
        <taxon>Prauserella salsuginis group</taxon>
    </lineage>
</organism>
<dbReference type="Proteomes" id="UP001598673">
    <property type="component" value="Unassembled WGS sequence"/>
</dbReference>
<accession>A0ABW6G4Q8</accession>
<dbReference type="EMBL" id="JBHXCV010000007">
    <property type="protein sequence ID" value="MFD6794190.1"/>
    <property type="molecule type" value="Genomic_DNA"/>
</dbReference>
<evidence type="ECO:0000313" key="1">
    <source>
        <dbReference type="EMBL" id="MFD6794190.1"/>
    </source>
</evidence>
<name>A0ABW6G4Q8_9PSEU</name>
<evidence type="ECO:0000313" key="2">
    <source>
        <dbReference type="Proteomes" id="UP001598673"/>
    </source>
</evidence>